<comment type="similarity">
    <text evidence="2">Belongs to the ABC transporter superfamily. ABCB family. Multidrug resistance exporter (TC 3.A.1.201) subfamily.</text>
</comment>
<evidence type="ECO:0000256" key="9">
    <source>
        <dbReference type="ARBA" id="ARBA00023136"/>
    </source>
</evidence>
<keyword evidence="6" id="KW-0547">Nucleotide-binding</keyword>
<evidence type="ECO:0000256" key="11">
    <source>
        <dbReference type="SAM" id="Phobius"/>
    </source>
</evidence>
<dbReference type="Pfam" id="PF00664">
    <property type="entry name" value="ABC_membrane"/>
    <property type="match status" value="1"/>
</dbReference>
<organism evidence="13 14">
    <name type="scientific">Trichophyton rubrum</name>
    <name type="common">Athlete's foot fungus</name>
    <name type="synonym">Epidermophyton rubrum</name>
    <dbReference type="NCBI Taxonomy" id="5551"/>
    <lineage>
        <taxon>Eukaryota</taxon>
        <taxon>Fungi</taxon>
        <taxon>Dikarya</taxon>
        <taxon>Ascomycota</taxon>
        <taxon>Pezizomycotina</taxon>
        <taxon>Eurotiomycetes</taxon>
        <taxon>Eurotiomycetidae</taxon>
        <taxon>Onygenales</taxon>
        <taxon>Arthrodermataceae</taxon>
        <taxon>Trichophyton</taxon>
    </lineage>
</organism>
<dbReference type="PROSITE" id="PS50929">
    <property type="entry name" value="ABC_TM1F"/>
    <property type="match status" value="1"/>
</dbReference>
<comment type="subcellular location">
    <subcellularLocation>
        <location evidence="1">Membrane</location>
        <topology evidence="1">Multi-pass membrane protein</topology>
    </subcellularLocation>
</comment>
<proteinExistence type="inferred from homology"/>
<dbReference type="GO" id="GO:0005743">
    <property type="term" value="C:mitochondrial inner membrane"/>
    <property type="evidence" value="ECO:0007669"/>
    <property type="project" value="TreeGrafter"/>
</dbReference>
<evidence type="ECO:0000313" key="14">
    <source>
        <dbReference type="Proteomes" id="UP000243015"/>
    </source>
</evidence>
<dbReference type="FunFam" id="1.20.1560.10:FF:000102">
    <property type="entry name" value="ABC multidrug transporter Mdr1"/>
    <property type="match status" value="1"/>
</dbReference>
<keyword evidence="5" id="KW-0677">Repeat</keyword>
<feature type="transmembrane region" description="Helical" evidence="11">
    <location>
        <begin position="250"/>
        <end position="269"/>
    </location>
</feature>
<comment type="caution">
    <text evidence="13">The sequence shown here is derived from an EMBL/GenBank/DDBJ whole genome shotgun (WGS) entry which is preliminary data.</text>
</comment>
<feature type="transmembrane region" description="Helical" evidence="11">
    <location>
        <begin position="387"/>
        <end position="405"/>
    </location>
</feature>
<sequence>MTIRIDMDLEPTSLQYNYLAKYTAQLLDAFRITSSVAGTASPGPNNSSILANQGAQGHPAAQAKLPNTRTGPLPAGAVDTLEDYGPFKHLPQHERLILKRQVDLPATNVNYMALYRYAIRNDKIVLVLASVAAIIAGALMPMMTVLFGGLAGTFRSFLLGDISDSKFNDELATFSLYFVYLAIGEFAMVYIATVGFVYSGEHIIAKIREQFLAAILRQNIAFFDELGAGEITTRIIADTNLVQEGISEKVGLTLTAITTFVAALVISFIRYWKLALILCSSIVAIVVTFGLVGTFVAKLNKKYLGHSAEGGTVVEEVISSTRNPVAFNTQEKLARRYDGYRVEAKKSGFKLKSATSSMIGFLFLYIYPNYGLSFWMGSRFLVDGSVGLAQILTIQMAIMMGAFALGNITSNVQAITTAVATANKIYATIDRVSPLDPLSNDADKSTALVGASGSGKSTIVGLIERFYDPVGGSLYIDGHNIKGLKLRWLRQQISLKATYCNLVEAQQIATKQESTTQDNDHISPETEYDLPQAEYNNEKRDSLSQLDEGEEPQDLVADKTRLEKSRMTLAKEG</sequence>
<feature type="transmembrane region" description="Helical" evidence="11">
    <location>
        <begin position="124"/>
        <end position="154"/>
    </location>
</feature>
<dbReference type="PANTHER" id="PTHR43394">
    <property type="entry name" value="ATP-DEPENDENT PERMEASE MDL1, MITOCHONDRIAL"/>
    <property type="match status" value="1"/>
</dbReference>
<dbReference type="Gene3D" id="3.40.50.300">
    <property type="entry name" value="P-loop containing nucleotide triphosphate hydrolases"/>
    <property type="match status" value="1"/>
</dbReference>
<dbReference type="AlphaFoldDB" id="A0A178F3F4"/>
<dbReference type="VEuPathDB" id="FungiDB:TERG_04309"/>
<keyword evidence="8 11" id="KW-1133">Transmembrane helix</keyword>
<dbReference type="Gene3D" id="1.20.1560.10">
    <property type="entry name" value="ABC transporter type 1, transmembrane domain"/>
    <property type="match status" value="1"/>
</dbReference>
<feature type="transmembrane region" description="Helical" evidence="11">
    <location>
        <begin position="349"/>
        <end position="367"/>
    </location>
</feature>
<evidence type="ECO:0000256" key="3">
    <source>
        <dbReference type="ARBA" id="ARBA00022448"/>
    </source>
</evidence>
<dbReference type="InterPro" id="IPR003439">
    <property type="entry name" value="ABC_transporter-like_ATP-bd"/>
</dbReference>
<evidence type="ECO:0000256" key="5">
    <source>
        <dbReference type="ARBA" id="ARBA00022737"/>
    </source>
</evidence>
<dbReference type="Proteomes" id="UP000243015">
    <property type="component" value="Unassembled WGS sequence"/>
</dbReference>
<dbReference type="SUPFAM" id="SSF52540">
    <property type="entry name" value="P-loop containing nucleoside triphosphate hydrolases"/>
    <property type="match status" value="1"/>
</dbReference>
<feature type="region of interest" description="Disordered" evidence="10">
    <location>
        <begin position="511"/>
        <end position="573"/>
    </location>
</feature>
<evidence type="ECO:0000256" key="10">
    <source>
        <dbReference type="SAM" id="MobiDB-lite"/>
    </source>
</evidence>
<dbReference type="CDD" id="cd18577">
    <property type="entry name" value="ABC_6TM_Pgp_ABCB1_D1_like"/>
    <property type="match status" value="1"/>
</dbReference>
<keyword evidence="7" id="KW-0067">ATP-binding</keyword>
<evidence type="ECO:0000256" key="8">
    <source>
        <dbReference type="ARBA" id="ARBA00022989"/>
    </source>
</evidence>
<feature type="transmembrane region" description="Helical" evidence="11">
    <location>
        <begin position="174"/>
        <end position="198"/>
    </location>
</feature>
<dbReference type="InterPro" id="IPR039421">
    <property type="entry name" value="Type_1_exporter"/>
</dbReference>
<evidence type="ECO:0000256" key="2">
    <source>
        <dbReference type="ARBA" id="ARBA00007577"/>
    </source>
</evidence>
<keyword evidence="9 11" id="KW-0472">Membrane</keyword>
<name>A0A178F3F4_TRIRU</name>
<feature type="domain" description="ABC transmembrane type-1" evidence="12">
    <location>
        <begin position="127"/>
        <end position="417"/>
    </location>
</feature>
<dbReference type="GO" id="GO:0016887">
    <property type="term" value="F:ATP hydrolysis activity"/>
    <property type="evidence" value="ECO:0007669"/>
    <property type="project" value="InterPro"/>
</dbReference>
<reference evidence="13 14" key="1">
    <citation type="submission" date="2016-05" db="EMBL/GenBank/DDBJ databases">
        <title>Genome sequencing of Trichophyton rubrum CMCC(F)T1i isolated from hair.</title>
        <authorList>
            <person name="Zhan P."/>
            <person name="Tao Y."/>
            <person name="Liu W."/>
        </authorList>
    </citation>
    <scope>NUCLEOTIDE SEQUENCE [LARGE SCALE GENOMIC DNA]</scope>
    <source>
        <strain evidence="14">CMCC(F)T1i</strain>
    </source>
</reference>
<evidence type="ECO:0000256" key="7">
    <source>
        <dbReference type="ARBA" id="ARBA00022840"/>
    </source>
</evidence>
<evidence type="ECO:0000256" key="6">
    <source>
        <dbReference type="ARBA" id="ARBA00022741"/>
    </source>
</evidence>
<accession>A0A178F3F4</accession>
<dbReference type="SUPFAM" id="SSF90123">
    <property type="entry name" value="ABC transporter transmembrane region"/>
    <property type="match status" value="1"/>
</dbReference>
<evidence type="ECO:0000313" key="13">
    <source>
        <dbReference type="EMBL" id="OAL66704.1"/>
    </source>
</evidence>
<evidence type="ECO:0000256" key="4">
    <source>
        <dbReference type="ARBA" id="ARBA00022692"/>
    </source>
</evidence>
<keyword evidence="3" id="KW-0813">Transport</keyword>
<evidence type="ECO:0000256" key="1">
    <source>
        <dbReference type="ARBA" id="ARBA00004141"/>
    </source>
</evidence>
<dbReference type="GO" id="GO:0090374">
    <property type="term" value="P:oligopeptide export from mitochondrion"/>
    <property type="evidence" value="ECO:0007669"/>
    <property type="project" value="TreeGrafter"/>
</dbReference>
<dbReference type="EMBL" id="LHPM01000012">
    <property type="protein sequence ID" value="OAL66704.1"/>
    <property type="molecule type" value="Genomic_DNA"/>
</dbReference>
<dbReference type="InterPro" id="IPR011527">
    <property type="entry name" value="ABC1_TM_dom"/>
</dbReference>
<feature type="transmembrane region" description="Helical" evidence="11">
    <location>
        <begin position="275"/>
        <end position="297"/>
    </location>
</feature>
<evidence type="ECO:0000259" key="12">
    <source>
        <dbReference type="PROSITE" id="PS50929"/>
    </source>
</evidence>
<protein>
    <submittedName>
        <fullName evidence="13">ABC multidrug transporter Mdr1</fullName>
    </submittedName>
</protein>
<dbReference type="Pfam" id="PF00005">
    <property type="entry name" value="ABC_tran"/>
    <property type="match status" value="1"/>
</dbReference>
<dbReference type="GO" id="GO:0005524">
    <property type="term" value="F:ATP binding"/>
    <property type="evidence" value="ECO:0007669"/>
    <property type="project" value="UniProtKB-KW"/>
</dbReference>
<dbReference type="PANTHER" id="PTHR43394:SF11">
    <property type="entry name" value="ATP-BINDING CASSETTE TRANSPORTER"/>
    <property type="match status" value="1"/>
</dbReference>
<dbReference type="InterPro" id="IPR036640">
    <property type="entry name" value="ABC1_TM_sf"/>
</dbReference>
<dbReference type="GO" id="GO:0015421">
    <property type="term" value="F:ABC-type oligopeptide transporter activity"/>
    <property type="evidence" value="ECO:0007669"/>
    <property type="project" value="TreeGrafter"/>
</dbReference>
<feature type="compositionally biased region" description="Basic and acidic residues" evidence="10">
    <location>
        <begin position="556"/>
        <end position="573"/>
    </location>
</feature>
<keyword evidence="4 11" id="KW-0812">Transmembrane</keyword>
<dbReference type="InterPro" id="IPR027417">
    <property type="entry name" value="P-loop_NTPase"/>
</dbReference>
<gene>
    <name evidence="13" type="ORF">A7C99_2094</name>
</gene>